<dbReference type="InterPro" id="IPR059026">
    <property type="entry name" value="LpqB_N"/>
</dbReference>
<dbReference type="PROSITE" id="PS51257">
    <property type="entry name" value="PROKAR_LIPOPROTEIN"/>
    <property type="match status" value="1"/>
</dbReference>
<evidence type="ECO:0000313" key="2">
    <source>
        <dbReference type="EMBL" id="CAB4928514.1"/>
    </source>
</evidence>
<reference evidence="2" key="1">
    <citation type="submission" date="2020-05" db="EMBL/GenBank/DDBJ databases">
        <authorList>
            <person name="Chiriac C."/>
            <person name="Salcher M."/>
            <person name="Ghai R."/>
            <person name="Kavagutti S V."/>
        </authorList>
    </citation>
    <scope>NUCLEOTIDE SEQUENCE</scope>
</reference>
<gene>
    <name evidence="2" type="ORF">UFOPK3773_00099</name>
    <name evidence="3" type="ORF">UFOPK3992_01096</name>
</gene>
<evidence type="ECO:0000259" key="1">
    <source>
        <dbReference type="SMART" id="SM00909"/>
    </source>
</evidence>
<dbReference type="EMBL" id="CAFBNF010000004">
    <property type="protein sequence ID" value="CAB4928514.1"/>
    <property type="molecule type" value="Genomic_DNA"/>
</dbReference>
<dbReference type="InterPro" id="IPR019606">
    <property type="entry name" value="GerMN"/>
</dbReference>
<dbReference type="SUPFAM" id="SSF63829">
    <property type="entry name" value="Calcium-dependent phosphotriesterase"/>
    <property type="match status" value="1"/>
</dbReference>
<feature type="domain" description="GerMN" evidence="1">
    <location>
        <begin position="210"/>
        <end position="300"/>
    </location>
</feature>
<dbReference type="AlphaFoldDB" id="A0A6J7IDR1"/>
<dbReference type="SMART" id="SM00909">
    <property type="entry name" value="Germane"/>
    <property type="match status" value="1"/>
</dbReference>
<accession>A0A6J7IDR1</accession>
<protein>
    <submittedName>
        <fullName evidence="2">Unannotated protein</fullName>
    </submittedName>
</protein>
<name>A0A6J7IDR1_9ZZZZ</name>
<organism evidence="2">
    <name type="scientific">freshwater metagenome</name>
    <dbReference type="NCBI Taxonomy" id="449393"/>
    <lineage>
        <taxon>unclassified sequences</taxon>
        <taxon>metagenomes</taxon>
        <taxon>ecological metagenomes</taxon>
    </lineage>
</organism>
<dbReference type="Pfam" id="PF25976">
    <property type="entry name" value="LpqB_N"/>
    <property type="match status" value="1"/>
</dbReference>
<sequence length="573" mass="59592">MSGAESRRRRLVGPCCTLVLSALLAACGATIPESGPIVEGPVVGAGSDNQVIRVIARPPTPGATPVEIVNGFLEASASYDDDYAIAREYLTAGASVGWDPGVETRIYDGAGVKVEPDGFDRVTFSAPLLGRIDGEGSYLVADAGETGRSDFRLVLDSGEWRIISVPTGLLLSRGDVERSYRTVNLYFLDPQFTTLVPDPISVPNSGSGLATTLVRRLLEGPTEWLAPAVRTAVPNGVSLAIDSVPVVNGVAEISLDPRVLTTDQSTRAAMSAQIVWTLRQVPEVTGVSITAGGVSLAVPGQPSVQSRDSWPAYDPNAMTPNTAPLALSARGVVQVEAAYSAPVAGAAGRSDQPLSTLAVALDEQRVAGFDKERVTLLEAPLIDGGAFRVRAQGAGMASASFGPDGALWWVESKGVRTISATSNTVQPVAVEGIGTGRVVGIAIARDGTRAALLIRRGPQVELNLVRIERRGDSLRLTAPRRVEARISSTVDVAWASADQLAVLGTEGAGPLEVFTVRIGAQSVRSVVAPAKSVTVAAAPVSTMLAGVSDGSVLAYDALAWQQLMTGWSPAYPG</sequence>
<dbReference type="Pfam" id="PF10647">
    <property type="entry name" value="Gmad1"/>
    <property type="match status" value="1"/>
</dbReference>
<evidence type="ECO:0000313" key="3">
    <source>
        <dbReference type="EMBL" id="CAB5008390.1"/>
    </source>
</evidence>
<dbReference type="EMBL" id="CAFBOZ010000148">
    <property type="protein sequence ID" value="CAB5008390.1"/>
    <property type="molecule type" value="Genomic_DNA"/>
</dbReference>
<proteinExistence type="predicted"/>
<dbReference type="Pfam" id="PF10646">
    <property type="entry name" value="Germane"/>
    <property type="match status" value="1"/>
</dbReference>
<dbReference type="InterPro" id="IPR018910">
    <property type="entry name" value="LpqB_C"/>
</dbReference>